<dbReference type="InterPro" id="IPR025857">
    <property type="entry name" value="MacB_PCD"/>
</dbReference>
<keyword evidence="4 6" id="KW-1133">Transmembrane helix</keyword>
<feature type="transmembrane region" description="Helical" evidence="6">
    <location>
        <begin position="731"/>
        <end position="751"/>
    </location>
</feature>
<feature type="transmembrane region" description="Helical" evidence="6">
    <location>
        <begin position="426"/>
        <end position="446"/>
    </location>
</feature>
<keyword evidence="3 6" id="KW-0812">Transmembrane</keyword>
<dbReference type="PANTHER" id="PTHR30572:SF18">
    <property type="entry name" value="ABC-TYPE MACROLIDE FAMILY EXPORT SYSTEM PERMEASE COMPONENT 2"/>
    <property type="match status" value="1"/>
</dbReference>
<evidence type="ECO:0000259" key="7">
    <source>
        <dbReference type="Pfam" id="PF02687"/>
    </source>
</evidence>
<feature type="domain" description="MacB-like periplasmic core" evidence="8">
    <location>
        <begin position="20"/>
        <end position="241"/>
    </location>
</feature>
<evidence type="ECO:0000256" key="1">
    <source>
        <dbReference type="ARBA" id="ARBA00004651"/>
    </source>
</evidence>
<keyword evidence="10" id="KW-1185">Reference proteome</keyword>
<evidence type="ECO:0000256" key="5">
    <source>
        <dbReference type="ARBA" id="ARBA00023136"/>
    </source>
</evidence>
<name>A0A2A4GEF2_9FLAO</name>
<feature type="domain" description="ABC3 transporter permease C-terminal" evidence="7">
    <location>
        <begin position="290"/>
        <end position="405"/>
    </location>
</feature>
<feature type="transmembrane region" description="Helical" evidence="6">
    <location>
        <begin position="21"/>
        <end position="41"/>
    </location>
</feature>
<dbReference type="InterPro" id="IPR050250">
    <property type="entry name" value="Macrolide_Exporter_MacB"/>
</dbReference>
<feature type="transmembrane region" description="Helical" evidence="6">
    <location>
        <begin position="335"/>
        <end position="357"/>
    </location>
</feature>
<keyword evidence="5 6" id="KW-0472">Membrane</keyword>
<dbReference type="RefSeq" id="WP_097441697.1">
    <property type="nucleotide sequence ID" value="NZ_NBWU01000001.1"/>
</dbReference>
<feature type="transmembrane region" description="Helical" evidence="6">
    <location>
        <begin position="284"/>
        <end position="306"/>
    </location>
</feature>
<feature type="transmembrane region" description="Helical" evidence="6">
    <location>
        <begin position="377"/>
        <end position="401"/>
    </location>
</feature>
<dbReference type="EMBL" id="NBWU01000001">
    <property type="protein sequence ID" value="PCE66175.1"/>
    <property type="molecule type" value="Genomic_DNA"/>
</dbReference>
<gene>
    <name evidence="9" type="ORF">B7P33_02440</name>
</gene>
<comment type="caution">
    <text evidence="9">The sequence shown here is derived from an EMBL/GenBank/DDBJ whole genome shotgun (WGS) entry which is preliminary data.</text>
</comment>
<evidence type="ECO:0000256" key="6">
    <source>
        <dbReference type="SAM" id="Phobius"/>
    </source>
</evidence>
<dbReference type="Pfam" id="PF02687">
    <property type="entry name" value="FtsX"/>
    <property type="match status" value="2"/>
</dbReference>
<evidence type="ECO:0000259" key="8">
    <source>
        <dbReference type="Pfam" id="PF12704"/>
    </source>
</evidence>
<accession>A0A2A4GEF2</accession>
<evidence type="ECO:0000256" key="3">
    <source>
        <dbReference type="ARBA" id="ARBA00022692"/>
    </source>
</evidence>
<keyword evidence="2" id="KW-1003">Cell membrane</keyword>
<evidence type="ECO:0000313" key="9">
    <source>
        <dbReference type="EMBL" id="PCE66175.1"/>
    </source>
</evidence>
<feature type="domain" description="ABC3 transporter permease C-terminal" evidence="7">
    <location>
        <begin position="682"/>
        <end position="795"/>
    </location>
</feature>
<reference evidence="9 10" key="1">
    <citation type="submission" date="2017-04" db="EMBL/GenBank/DDBJ databases">
        <title>A new member of the family Flavobacteriaceae isolated from ascidians.</title>
        <authorList>
            <person name="Chen L."/>
        </authorList>
    </citation>
    <scope>NUCLEOTIDE SEQUENCE [LARGE SCALE GENOMIC DNA]</scope>
    <source>
        <strain evidence="9 10">HQA918</strain>
    </source>
</reference>
<comment type="subcellular location">
    <subcellularLocation>
        <location evidence="1">Cell membrane</location>
        <topology evidence="1">Multi-pass membrane protein</topology>
    </subcellularLocation>
</comment>
<evidence type="ECO:0000313" key="10">
    <source>
        <dbReference type="Proteomes" id="UP000219559"/>
    </source>
</evidence>
<evidence type="ECO:0000256" key="4">
    <source>
        <dbReference type="ARBA" id="ARBA00022989"/>
    </source>
</evidence>
<dbReference type="GO" id="GO:0022857">
    <property type="term" value="F:transmembrane transporter activity"/>
    <property type="evidence" value="ECO:0007669"/>
    <property type="project" value="TreeGrafter"/>
</dbReference>
<dbReference type="GO" id="GO:0005886">
    <property type="term" value="C:plasma membrane"/>
    <property type="evidence" value="ECO:0007669"/>
    <property type="project" value="UniProtKB-SubCell"/>
</dbReference>
<feature type="transmembrane region" description="Helical" evidence="6">
    <location>
        <begin position="679"/>
        <end position="703"/>
    </location>
</feature>
<proteinExistence type="predicted"/>
<dbReference type="AlphaFoldDB" id="A0A2A4GEF2"/>
<dbReference type="PANTHER" id="PTHR30572">
    <property type="entry name" value="MEMBRANE COMPONENT OF TRANSPORTER-RELATED"/>
    <property type="match status" value="1"/>
</dbReference>
<dbReference type="OrthoDB" id="8740261at2"/>
<organism evidence="9 10">
    <name type="scientific">Sediminicola luteus</name>
    <dbReference type="NCBI Taxonomy" id="319238"/>
    <lineage>
        <taxon>Bacteria</taxon>
        <taxon>Pseudomonadati</taxon>
        <taxon>Bacteroidota</taxon>
        <taxon>Flavobacteriia</taxon>
        <taxon>Flavobacteriales</taxon>
        <taxon>Flavobacteriaceae</taxon>
        <taxon>Sediminicola</taxon>
    </lineage>
</organism>
<evidence type="ECO:0000256" key="2">
    <source>
        <dbReference type="ARBA" id="ARBA00022475"/>
    </source>
</evidence>
<sequence>MLKNHFKIAWRNLLKNKGYSLINIGGLAIGMAVALLIGLWIEDELTYNDYFKHKDQIAQIYQNQTWNGNVGTGPALPRPLEKALRNQYADNFTHIVMSSWEDTQYLEYKDTKIQRDGNFMQAGAPEMLDLQILQGEKNGINDPNSIMLGESTAKALFGDEDPIGKIVDFNSAYPVTVTAVYADIPFNNSFNSMQFLASWEKYVSERQWVQNAENSWGNNSFQVFVQLADNLTMEQVTTKIIDIKKEANEDTREFNPELFLHPMKNWYLYGNFEDGKAAGGRITYVRMFGIIGIIVLLLACINFMNLSTARSEKRAKEVGIRKSIGSQRGQLISQFLGESFLITLFAFVMAIGLVFISLDGFNELARKEVAFPWNNPIFWVVSALFILFTTLLSGSYPALYLSSFKPVEVLKGTFVSRKKGVGPRQILVVIQFTASVAFIIGTLIVLQQINHTKNRPVGYEREGLIQIPAFSSDFYGKQDLLREEFKKTGAVLEVATSSAPTTSIWSNRSGFTWDGKPQDLQEDVAWTEVSVEYAQTLNLNVIEGRDFSREFASDSTAILINKTAVKHMGLTNPVGTIIREEDPDPEDPDPTILKIIGVVDDVIAQSPYEPVKQGWYVFNTDPYYSYLNLRLNPEKSATENLAAIERVFLEHFPDLPFNYQFVDEQYARKFRAEERVASLAGIFTALAIFISCLGLLGLASFVAEQRTKEIGVRKVLGASILNVWNMLSKDFVRLVIISCLIAVPIAYFLMSRWLQDYTYRIDISIWTFLMAGLGALAITLLTVSFQAIKAARTNPVKSLRTE</sequence>
<protein>
    <submittedName>
        <fullName evidence="9">ABC transporter permease</fullName>
    </submittedName>
</protein>
<dbReference type="Pfam" id="PF12704">
    <property type="entry name" value="MacB_PCD"/>
    <property type="match status" value="1"/>
</dbReference>
<dbReference type="Proteomes" id="UP000219559">
    <property type="component" value="Unassembled WGS sequence"/>
</dbReference>
<dbReference type="InterPro" id="IPR003838">
    <property type="entry name" value="ABC3_permease_C"/>
</dbReference>
<feature type="transmembrane region" description="Helical" evidence="6">
    <location>
        <begin position="763"/>
        <end position="788"/>
    </location>
</feature>